<name>A0AAD1TB51_PELCU</name>
<dbReference type="InterPro" id="IPR004301">
    <property type="entry name" value="Nucleoplasmin"/>
</dbReference>
<dbReference type="GO" id="GO:0003723">
    <property type="term" value="F:RNA binding"/>
    <property type="evidence" value="ECO:0007669"/>
    <property type="project" value="TreeGrafter"/>
</dbReference>
<dbReference type="InterPro" id="IPR024057">
    <property type="entry name" value="Nucleoplasmin_core_dom"/>
</dbReference>
<dbReference type="FunFam" id="2.60.120.340:FF:000011">
    <property type="entry name" value="Nucleophosmin/nucleoplasmin 3"/>
    <property type="match status" value="1"/>
</dbReference>
<dbReference type="SUPFAM" id="SSF48371">
    <property type="entry name" value="ARM repeat"/>
    <property type="match status" value="1"/>
</dbReference>
<keyword evidence="3" id="KW-0539">Nucleus</keyword>
<dbReference type="InterPro" id="IPR036824">
    <property type="entry name" value="Nucleoplasmin_core_dom_sf"/>
</dbReference>
<dbReference type="Proteomes" id="UP001295444">
    <property type="component" value="Chromosome 11"/>
</dbReference>
<evidence type="ECO:0000256" key="1">
    <source>
        <dbReference type="ARBA" id="ARBA00004123"/>
    </source>
</evidence>
<sequence length="173" mass="19602">MSSILEHSLEEIPRPAIESFLFGCELSSKTKRYTFEVDEEDECEHSLSLHTISLGADAKDEHNIIEVVARNYENKEITVPVANLKLSCQTMVNVEQFELQPPVTFCLKSGSGPVFLSGRHVIASSAFSEDDDEEEDDDDEEEDDDDDDDDDDEEEEEDEEVVAIKPVNKKMRK</sequence>
<keyword evidence="7" id="KW-1185">Reference proteome</keyword>
<feature type="compositionally biased region" description="Acidic residues" evidence="4">
    <location>
        <begin position="128"/>
        <end position="161"/>
    </location>
</feature>
<evidence type="ECO:0000259" key="5">
    <source>
        <dbReference type="Pfam" id="PF03066"/>
    </source>
</evidence>
<protein>
    <submittedName>
        <fullName evidence="6">Nucleoplasmin-3</fullName>
    </submittedName>
</protein>
<feature type="region of interest" description="Disordered" evidence="4">
    <location>
        <begin position="124"/>
        <end position="173"/>
    </location>
</feature>
<dbReference type="Gene3D" id="2.60.120.340">
    <property type="entry name" value="Nucleoplasmin core domain"/>
    <property type="match status" value="1"/>
</dbReference>
<feature type="domain" description="Nucleoplasmin core" evidence="5">
    <location>
        <begin position="21"/>
        <end position="122"/>
    </location>
</feature>
<evidence type="ECO:0000256" key="2">
    <source>
        <dbReference type="ARBA" id="ARBA00010744"/>
    </source>
</evidence>
<dbReference type="GO" id="GO:0005654">
    <property type="term" value="C:nucleoplasm"/>
    <property type="evidence" value="ECO:0007669"/>
    <property type="project" value="TreeGrafter"/>
</dbReference>
<evidence type="ECO:0000313" key="6">
    <source>
        <dbReference type="EMBL" id="CAH2322938.1"/>
    </source>
</evidence>
<dbReference type="AlphaFoldDB" id="A0AAD1TB51"/>
<evidence type="ECO:0000313" key="7">
    <source>
        <dbReference type="Proteomes" id="UP001295444"/>
    </source>
</evidence>
<dbReference type="PANTHER" id="PTHR22747:SF13">
    <property type="entry name" value="NUCLEOPLASMIN-3"/>
    <property type="match status" value="1"/>
</dbReference>
<reference evidence="6" key="1">
    <citation type="submission" date="2022-03" db="EMBL/GenBank/DDBJ databases">
        <authorList>
            <person name="Alioto T."/>
            <person name="Alioto T."/>
            <person name="Gomez Garrido J."/>
        </authorList>
    </citation>
    <scope>NUCLEOTIDE SEQUENCE</scope>
</reference>
<dbReference type="EMBL" id="OW240922">
    <property type="protein sequence ID" value="CAH2322938.1"/>
    <property type="molecule type" value="Genomic_DNA"/>
</dbReference>
<accession>A0AAD1TB51</accession>
<gene>
    <name evidence="6" type="ORF">PECUL_23A049110</name>
</gene>
<dbReference type="GO" id="GO:0006338">
    <property type="term" value="P:chromatin remodeling"/>
    <property type="evidence" value="ECO:0007669"/>
    <property type="project" value="TreeGrafter"/>
</dbReference>
<dbReference type="GO" id="GO:0042393">
    <property type="term" value="F:histone binding"/>
    <property type="evidence" value="ECO:0007669"/>
    <property type="project" value="TreeGrafter"/>
</dbReference>
<dbReference type="Pfam" id="PF03066">
    <property type="entry name" value="Nucleoplasmin"/>
    <property type="match status" value="1"/>
</dbReference>
<dbReference type="PANTHER" id="PTHR22747">
    <property type="entry name" value="NUCLEOPLASMIN"/>
    <property type="match status" value="1"/>
</dbReference>
<organism evidence="6 7">
    <name type="scientific">Pelobates cultripes</name>
    <name type="common">Western spadefoot toad</name>
    <dbReference type="NCBI Taxonomy" id="61616"/>
    <lineage>
        <taxon>Eukaryota</taxon>
        <taxon>Metazoa</taxon>
        <taxon>Chordata</taxon>
        <taxon>Craniata</taxon>
        <taxon>Vertebrata</taxon>
        <taxon>Euteleostomi</taxon>
        <taxon>Amphibia</taxon>
        <taxon>Batrachia</taxon>
        <taxon>Anura</taxon>
        <taxon>Pelobatoidea</taxon>
        <taxon>Pelobatidae</taxon>
        <taxon>Pelobates</taxon>
    </lineage>
</organism>
<evidence type="ECO:0000256" key="4">
    <source>
        <dbReference type="SAM" id="MobiDB-lite"/>
    </source>
</evidence>
<dbReference type="GO" id="GO:0005730">
    <property type="term" value="C:nucleolus"/>
    <property type="evidence" value="ECO:0007669"/>
    <property type="project" value="TreeGrafter"/>
</dbReference>
<comment type="similarity">
    <text evidence="2">Belongs to the nucleoplasmin family.</text>
</comment>
<proteinExistence type="inferred from homology"/>
<comment type="subcellular location">
    <subcellularLocation>
        <location evidence="1">Nucleus</location>
    </subcellularLocation>
</comment>
<dbReference type="GO" id="GO:0003682">
    <property type="term" value="F:chromatin binding"/>
    <property type="evidence" value="ECO:0007669"/>
    <property type="project" value="TreeGrafter"/>
</dbReference>
<dbReference type="GO" id="GO:0005737">
    <property type="term" value="C:cytoplasm"/>
    <property type="evidence" value="ECO:0007669"/>
    <property type="project" value="TreeGrafter"/>
</dbReference>
<dbReference type="InterPro" id="IPR016024">
    <property type="entry name" value="ARM-type_fold"/>
</dbReference>
<dbReference type="SUPFAM" id="SSF69203">
    <property type="entry name" value="Nucleoplasmin-like core domain"/>
    <property type="match status" value="1"/>
</dbReference>
<evidence type="ECO:0000256" key="3">
    <source>
        <dbReference type="ARBA" id="ARBA00023242"/>
    </source>
</evidence>